<feature type="compositionally biased region" description="Low complexity" evidence="10">
    <location>
        <begin position="261"/>
        <end position="284"/>
    </location>
</feature>
<feature type="compositionally biased region" description="Polar residues" evidence="10">
    <location>
        <begin position="559"/>
        <end position="570"/>
    </location>
</feature>
<feature type="compositionally biased region" description="Low complexity" evidence="10">
    <location>
        <begin position="702"/>
        <end position="715"/>
    </location>
</feature>
<keyword evidence="6" id="KW-0460">Magnesium</keyword>
<feature type="region of interest" description="Disordered" evidence="10">
    <location>
        <begin position="457"/>
        <end position="482"/>
    </location>
</feature>
<evidence type="ECO:0000256" key="3">
    <source>
        <dbReference type="ARBA" id="ARBA00022723"/>
    </source>
</evidence>
<feature type="region of interest" description="Disordered" evidence="10">
    <location>
        <begin position="123"/>
        <end position="147"/>
    </location>
</feature>
<feature type="compositionally biased region" description="Gly residues" evidence="10">
    <location>
        <begin position="473"/>
        <end position="482"/>
    </location>
</feature>
<dbReference type="PANTHER" id="PTHR13620:SF109">
    <property type="entry name" value="3'-5' EXONUCLEASE"/>
    <property type="match status" value="1"/>
</dbReference>
<keyword evidence="7" id="KW-0539">Nucleus</keyword>
<feature type="domain" description="3'-5' exonuclease" evidence="11">
    <location>
        <begin position="1122"/>
        <end position="1423"/>
    </location>
</feature>
<dbReference type="SMART" id="SM00474">
    <property type="entry name" value="35EXOc"/>
    <property type="match status" value="1"/>
</dbReference>
<gene>
    <name evidence="12" type="ORF">Vretifemale_8517</name>
</gene>
<dbReference type="GO" id="GO:0008408">
    <property type="term" value="F:3'-5' exonuclease activity"/>
    <property type="evidence" value="ECO:0007669"/>
    <property type="project" value="InterPro"/>
</dbReference>
<feature type="region of interest" description="Disordered" evidence="10">
    <location>
        <begin position="541"/>
        <end position="570"/>
    </location>
</feature>
<evidence type="ECO:0000256" key="7">
    <source>
        <dbReference type="ARBA" id="ARBA00023242"/>
    </source>
</evidence>
<feature type="region of interest" description="Disordered" evidence="10">
    <location>
        <begin position="761"/>
        <end position="784"/>
    </location>
</feature>
<feature type="compositionally biased region" description="Low complexity" evidence="10">
    <location>
        <begin position="541"/>
        <end position="557"/>
    </location>
</feature>
<keyword evidence="3" id="KW-0479">Metal-binding</keyword>
<feature type="compositionally biased region" description="Pro residues" evidence="10">
    <location>
        <begin position="716"/>
        <end position="728"/>
    </location>
</feature>
<dbReference type="Gene3D" id="3.30.420.10">
    <property type="entry name" value="Ribonuclease H-like superfamily/Ribonuclease H"/>
    <property type="match status" value="2"/>
</dbReference>
<feature type="region of interest" description="Disordered" evidence="10">
    <location>
        <begin position="834"/>
        <end position="862"/>
    </location>
</feature>
<keyword evidence="5" id="KW-0269">Exonuclease</keyword>
<keyword evidence="13" id="KW-1185">Reference proteome</keyword>
<dbReference type="SUPFAM" id="SSF53098">
    <property type="entry name" value="Ribonuclease H-like"/>
    <property type="match status" value="1"/>
</dbReference>
<proteinExistence type="predicted"/>
<dbReference type="GO" id="GO:0006139">
    <property type="term" value="P:nucleobase-containing compound metabolic process"/>
    <property type="evidence" value="ECO:0007669"/>
    <property type="project" value="InterPro"/>
</dbReference>
<feature type="region of interest" description="Disordered" evidence="10">
    <location>
        <begin position="252"/>
        <end position="311"/>
    </location>
</feature>
<comment type="subcellular location">
    <subcellularLocation>
        <location evidence="1">Nucleus</location>
    </subcellularLocation>
</comment>
<evidence type="ECO:0000313" key="13">
    <source>
        <dbReference type="Proteomes" id="UP000747110"/>
    </source>
</evidence>
<feature type="compositionally biased region" description="Low complexity" evidence="10">
    <location>
        <begin position="834"/>
        <end position="857"/>
    </location>
</feature>
<name>A0A8J4CCN7_9CHLO</name>
<evidence type="ECO:0000256" key="5">
    <source>
        <dbReference type="ARBA" id="ARBA00022839"/>
    </source>
</evidence>
<dbReference type="GO" id="GO:0005634">
    <property type="term" value="C:nucleus"/>
    <property type="evidence" value="ECO:0007669"/>
    <property type="project" value="UniProtKB-SubCell"/>
</dbReference>
<dbReference type="InterPro" id="IPR036397">
    <property type="entry name" value="RNaseH_sf"/>
</dbReference>
<protein>
    <recommendedName>
        <fullName evidence="8">3'-5' exonuclease</fullName>
    </recommendedName>
    <alternativeName>
        <fullName evidence="9">Werner Syndrome-like exonuclease</fullName>
    </alternativeName>
</protein>
<evidence type="ECO:0000256" key="6">
    <source>
        <dbReference type="ARBA" id="ARBA00022842"/>
    </source>
</evidence>
<evidence type="ECO:0000256" key="8">
    <source>
        <dbReference type="ARBA" id="ARBA00040531"/>
    </source>
</evidence>
<keyword evidence="4" id="KW-0378">Hydrolase</keyword>
<feature type="compositionally biased region" description="Polar residues" evidence="10">
    <location>
        <begin position="584"/>
        <end position="595"/>
    </location>
</feature>
<dbReference type="GO" id="GO:0046872">
    <property type="term" value="F:metal ion binding"/>
    <property type="evidence" value="ECO:0007669"/>
    <property type="project" value="UniProtKB-KW"/>
</dbReference>
<dbReference type="InterPro" id="IPR002562">
    <property type="entry name" value="3'-5'_exonuclease_dom"/>
</dbReference>
<dbReference type="InterPro" id="IPR012337">
    <property type="entry name" value="RNaseH-like_sf"/>
</dbReference>
<dbReference type="EMBL" id="BNCP01000015">
    <property type="protein sequence ID" value="GIL79126.1"/>
    <property type="molecule type" value="Genomic_DNA"/>
</dbReference>
<dbReference type="Proteomes" id="UP000747110">
    <property type="component" value="Unassembled WGS sequence"/>
</dbReference>
<feature type="region of interest" description="Disordered" evidence="10">
    <location>
        <begin position="1488"/>
        <end position="1518"/>
    </location>
</feature>
<keyword evidence="2" id="KW-0540">Nuclease</keyword>
<evidence type="ECO:0000256" key="10">
    <source>
        <dbReference type="SAM" id="MobiDB-lite"/>
    </source>
</evidence>
<feature type="region of interest" description="Disordered" evidence="10">
    <location>
        <begin position="582"/>
        <end position="614"/>
    </location>
</feature>
<evidence type="ECO:0000313" key="12">
    <source>
        <dbReference type="EMBL" id="GIL79126.1"/>
    </source>
</evidence>
<comment type="caution">
    <text evidence="12">The sequence shown here is derived from an EMBL/GenBank/DDBJ whole genome shotgun (WGS) entry which is preliminary data.</text>
</comment>
<dbReference type="InterPro" id="IPR051132">
    <property type="entry name" value="3-5_Exonuclease_domain"/>
</dbReference>
<feature type="region of interest" description="Disordered" evidence="10">
    <location>
        <begin position="680"/>
        <end position="741"/>
    </location>
</feature>
<feature type="region of interest" description="Disordered" evidence="10">
    <location>
        <begin position="407"/>
        <end position="441"/>
    </location>
</feature>
<evidence type="ECO:0000256" key="2">
    <source>
        <dbReference type="ARBA" id="ARBA00022722"/>
    </source>
</evidence>
<dbReference type="OrthoDB" id="1920326at2759"/>
<evidence type="ECO:0000259" key="11">
    <source>
        <dbReference type="SMART" id="SM00474"/>
    </source>
</evidence>
<dbReference type="PANTHER" id="PTHR13620">
    <property type="entry name" value="3-5 EXONUCLEASE"/>
    <property type="match status" value="1"/>
</dbReference>
<organism evidence="12 13">
    <name type="scientific">Volvox reticuliferus</name>
    <dbReference type="NCBI Taxonomy" id="1737510"/>
    <lineage>
        <taxon>Eukaryota</taxon>
        <taxon>Viridiplantae</taxon>
        <taxon>Chlorophyta</taxon>
        <taxon>core chlorophytes</taxon>
        <taxon>Chlorophyceae</taxon>
        <taxon>CS clade</taxon>
        <taxon>Chlamydomonadales</taxon>
        <taxon>Volvocaceae</taxon>
        <taxon>Volvox</taxon>
    </lineage>
</organism>
<feature type="compositionally biased region" description="Low complexity" evidence="10">
    <location>
        <begin position="1502"/>
        <end position="1518"/>
    </location>
</feature>
<dbReference type="Pfam" id="PF01612">
    <property type="entry name" value="DNA_pol_A_exo1"/>
    <property type="match status" value="1"/>
</dbReference>
<evidence type="ECO:0000256" key="1">
    <source>
        <dbReference type="ARBA" id="ARBA00004123"/>
    </source>
</evidence>
<dbReference type="GO" id="GO:0003676">
    <property type="term" value="F:nucleic acid binding"/>
    <property type="evidence" value="ECO:0007669"/>
    <property type="project" value="InterPro"/>
</dbReference>
<sequence>MLTQNGPSYCNPTSGALADNTNIRASHGAWGTAPYVLTSDVTGMGTGPRCTWRHDGVSVAVLSKVVASDTYQIVRPLSVPRYEGSTDALPVPIGHRNLAVAYAHEARTTNLYTSASCNDPCTGEGSLHGGDDASPRPPPAKRQNVAPSINLRWENAGDCAPKLDRDRRDVTATATIIAAAAAAASQLLPSSEARPLPWRNSLTENPAPGLLEASQVLGSYAERPLQVNANSGYGAAPIAFWPNRQSILPNTSLAAPPADLPQQGAASPYPPQQQYQLPNSLQYSHQHNAHGGPQGLHPSHPTFTRQQEEPQQQIWPEALQRLSHGQDPQTWPQQEMEFGLEKLPLTSAAESTAGKWSIDLKTQDRLEGRKGHTAGQHLKNSALGGTYDQLEHQQPQSQTKILPQHQRYHLQPPPPQQQQQLMIQPSCKQDDENRHHPQQRSALRSCPILAAAAANTVPLHSTPSPSAASRGGRVSGTGTGFGSGDVDASVELMRLPNSALTPICQAAASHCTSVMANLTRESEVKQQPQLLPQALPRPQAPLLEPQAQPQPQAQLQPESHPQPQPRSQSWLQLQQRNVVPLAHGTQQSQSAQCTNKACGPQGQKHLHPYGGTQQPMSLPADALCVPPPPAAALVWMQRNVGAAVAELMPLQQQHQQPREQQLTQLVSEQRLGNLQHRHLPKWKQSQPPSQLPCEQAQKFPDRQQQQEQQQQQQLPQRPPPYPPPPPLPQHRHHQDPQHRLCEGAMSPSRHVAAPAALPDSFKDKDKLCHNKHAPPPHVPKPLAVSSCGDTSAAGAGLMGCQHRTAATNTSTTNIATTSAIGTIATATFSTIATTSSTTTASASAPSGSSRSPSEIAAPSADQSISHAFPSATATAAPKPLVDATAATTAAYPDAFGLLHAAVRNGALGVDKGVHNCRSAVITADRAAGGGQQSESVAAPAAFSTGSVIAMLDTPAPYVGTGVSGKGNCDDRSAITITKNVAGSVSDSPRGGQESSDGRALVTTVVDDSHIGSAVGGGTGATGGGPGRRLPASLAAVASRSSITAAAPGMATAAAAALVPAAAKGIPAVRAAVCPGVAALPRVGGNGSIPASLPSIAEVRAAMAAAANGSRPKQPVLQFEGIVRYAATAVEVDWLCGELLAARPPVIGLDMEWRPQYVAGSPSNPTALLQICYAVAPRHPGHLPLGAARSVTGWHHGQAPGSTKNNNTATNTNTISSNNNNSGCVGAVPAAAITTTSTVCGGTVCGDPGVPGCDPGRIPGADRDKTATAMAVAAAADAAAADTTQGRHCCCLLLHIIHSGVTPRLRALLEAEEPCKVGVNITGDANKLKRDYGVEMGGLTELDLLANDRVLQHIAHVTINTEYRSRWSLAALVETVLRRQLPKPKNIRCGNWEKRPLEAAQQRYAALDAYAGLAVWAALQRLPLRSKSPHTLQPAVASGASVQYQLVEATAADLAADSGGADGYVIMKSDESSSTEICRSMVVRDDTAAAEDAADMATRPGDSESGGADADAGTAAKDR</sequence>
<accession>A0A8J4CCN7</accession>
<reference evidence="12" key="1">
    <citation type="journal article" date="2021" name="Proc. Natl. Acad. Sci. U.S.A.">
        <title>Three genomes in the algal genus Volvox reveal the fate of a haploid sex-determining region after a transition to homothallism.</title>
        <authorList>
            <person name="Yamamoto K."/>
            <person name="Hamaji T."/>
            <person name="Kawai-Toyooka H."/>
            <person name="Matsuzaki R."/>
            <person name="Takahashi F."/>
            <person name="Nishimura Y."/>
            <person name="Kawachi M."/>
            <person name="Noguchi H."/>
            <person name="Minakuchi Y."/>
            <person name="Umen J.G."/>
            <person name="Toyoda A."/>
            <person name="Nozaki H."/>
        </authorList>
    </citation>
    <scope>NUCLEOTIDE SEQUENCE</scope>
    <source>
        <strain evidence="12">NIES-3786</strain>
    </source>
</reference>
<dbReference type="CDD" id="cd06141">
    <property type="entry name" value="WRN_exo"/>
    <property type="match status" value="1"/>
</dbReference>
<evidence type="ECO:0000256" key="4">
    <source>
        <dbReference type="ARBA" id="ARBA00022801"/>
    </source>
</evidence>
<evidence type="ECO:0000256" key="9">
    <source>
        <dbReference type="ARBA" id="ARBA00042761"/>
    </source>
</evidence>